<sequence>MIKIDDVIQVGRAVESAENHSKDMIRDDSAFVSEYMGPKGTQKPKRTIKAKHRKPKKTQESSPKESKCCYCGKIFIYFKLPSVHILLFSIQMTLVPNHRGVQQDILSLNTAI</sequence>
<proteinExistence type="predicted"/>
<dbReference type="AlphaFoldDB" id="A0A0K2TXP6"/>
<accession>A0A0K2TXP6</accession>
<feature type="region of interest" description="Disordered" evidence="1">
    <location>
        <begin position="35"/>
        <end position="65"/>
    </location>
</feature>
<dbReference type="EMBL" id="HACA01013402">
    <property type="protein sequence ID" value="CDW30763.1"/>
    <property type="molecule type" value="Transcribed_RNA"/>
</dbReference>
<reference evidence="2" key="1">
    <citation type="submission" date="2014-05" db="EMBL/GenBank/DDBJ databases">
        <authorList>
            <person name="Chronopoulou M."/>
        </authorList>
    </citation>
    <scope>NUCLEOTIDE SEQUENCE</scope>
    <source>
        <tissue evidence="2">Whole organism</tissue>
    </source>
</reference>
<evidence type="ECO:0000256" key="1">
    <source>
        <dbReference type="SAM" id="MobiDB-lite"/>
    </source>
</evidence>
<protein>
    <submittedName>
        <fullName evidence="2">Uncharacterized protein</fullName>
    </submittedName>
</protein>
<name>A0A0K2TXP6_LEPSM</name>
<feature type="compositionally biased region" description="Basic residues" evidence="1">
    <location>
        <begin position="42"/>
        <end position="56"/>
    </location>
</feature>
<organism evidence="2">
    <name type="scientific">Lepeophtheirus salmonis</name>
    <name type="common">Salmon louse</name>
    <name type="synonym">Caligus salmonis</name>
    <dbReference type="NCBI Taxonomy" id="72036"/>
    <lineage>
        <taxon>Eukaryota</taxon>
        <taxon>Metazoa</taxon>
        <taxon>Ecdysozoa</taxon>
        <taxon>Arthropoda</taxon>
        <taxon>Crustacea</taxon>
        <taxon>Multicrustacea</taxon>
        <taxon>Hexanauplia</taxon>
        <taxon>Copepoda</taxon>
        <taxon>Siphonostomatoida</taxon>
        <taxon>Caligidae</taxon>
        <taxon>Lepeophtheirus</taxon>
    </lineage>
</organism>
<evidence type="ECO:0000313" key="2">
    <source>
        <dbReference type="EMBL" id="CDW30763.1"/>
    </source>
</evidence>